<keyword evidence="2" id="KW-0472">Membrane</keyword>
<sequence>MWNYTIWFLTCCLLKTCSTLCLCSQGWLAFKGSCYKMSKSSKPWSTAQQICELFSIGAHLVDIQNEEEHIFISSYLQTVNQIIMLWTGLNDLKVRDSQEDIVPQEPIPDFTVSPERSGTGLRELSQ</sequence>
<dbReference type="InterPro" id="IPR016186">
    <property type="entry name" value="C-type_lectin-like/link_sf"/>
</dbReference>
<dbReference type="SMART" id="SM00034">
    <property type="entry name" value="CLECT"/>
    <property type="match status" value="1"/>
</dbReference>
<feature type="transmembrane region" description="Helical" evidence="2">
    <location>
        <begin position="6"/>
        <end position="30"/>
    </location>
</feature>
<dbReference type="Gene3D" id="3.10.100.10">
    <property type="entry name" value="Mannose-Binding Protein A, subunit A"/>
    <property type="match status" value="1"/>
</dbReference>
<dbReference type="Pfam" id="PF00059">
    <property type="entry name" value="Lectin_C"/>
    <property type="match status" value="1"/>
</dbReference>
<dbReference type="AlphaFoldDB" id="A0A8C3RP34"/>
<evidence type="ECO:0000256" key="1">
    <source>
        <dbReference type="SAM" id="MobiDB-lite"/>
    </source>
</evidence>
<dbReference type="Proteomes" id="UP000694403">
    <property type="component" value="Unplaced"/>
</dbReference>
<proteinExistence type="predicted"/>
<dbReference type="PROSITE" id="PS50041">
    <property type="entry name" value="C_TYPE_LECTIN_2"/>
    <property type="match status" value="1"/>
</dbReference>
<evidence type="ECO:0000259" key="3">
    <source>
        <dbReference type="PROSITE" id="PS50041"/>
    </source>
</evidence>
<accession>A0A8C3RP34</accession>
<evidence type="ECO:0000256" key="2">
    <source>
        <dbReference type="SAM" id="Phobius"/>
    </source>
</evidence>
<evidence type="ECO:0000313" key="4">
    <source>
        <dbReference type="Ensembl" id="ENSCSRP00000002785.1"/>
    </source>
</evidence>
<protein>
    <recommendedName>
        <fullName evidence="3">C-type lectin domain-containing protein</fullName>
    </recommendedName>
</protein>
<name>A0A8C3RP34_CHESE</name>
<evidence type="ECO:0000313" key="5">
    <source>
        <dbReference type="Proteomes" id="UP000694403"/>
    </source>
</evidence>
<organism evidence="4 5">
    <name type="scientific">Chelydra serpentina</name>
    <name type="common">Snapping turtle</name>
    <name type="synonym">Testudo serpentina</name>
    <dbReference type="NCBI Taxonomy" id="8475"/>
    <lineage>
        <taxon>Eukaryota</taxon>
        <taxon>Metazoa</taxon>
        <taxon>Chordata</taxon>
        <taxon>Craniata</taxon>
        <taxon>Vertebrata</taxon>
        <taxon>Euteleostomi</taxon>
        <taxon>Archelosauria</taxon>
        <taxon>Testudinata</taxon>
        <taxon>Testudines</taxon>
        <taxon>Cryptodira</taxon>
        <taxon>Durocryptodira</taxon>
        <taxon>Americhelydia</taxon>
        <taxon>Chelydroidea</taxon>
        <taxon>Chelydridae</taxon>
        <taxon>Chelydra</taxon>
    </lineage>
</organism>
<dbReference type="PANTHER" id="PTHR22803">
    <property type="entry name" value="MANNOSE, PHOSPHOLIPASE, LECTIN RECEPTOR RELATED"/>
    <property type="match status" value="1"/>
</dbReference>
<dbReference type="SUPFAM" id="SSF56436">
    <property type="entry name" value="C-type lectin-like"/>
    <property type="match status" value="1"/>
</dbReference>
<keyword evidence="2" id="KW-1133">Transmembrane helix</keyword>
<dbReference type="InterPro" id="IPR050111">
    <property type="entry name" value="C-type_lectin/snaclec_domain"/>
</dbReference>
<dbReference type="InterPro" id="IPR001304">
    <property type="entry name" value="C-type_lectin-like"/>
</dbReference>
<keyword evidence="5" id="KW-1185">Reference proteome</keyword>
<feature type="domain" description="C-type lectin" evidence="3">
    <location>
        <begin position="30"/>
        <end position="91"/>
    </location>
</feature>
<dbReference type="InterPro" id="IPR016187">
    <property type="entry name" value="CTDL_fold"/>
</dbReference>
<keyword evidence="2" id="KW-0812">Transmembrane</keyword>
<reference evidence="4" key="2">
    <citation type="submission" date="2025-09" db="UniProtKB">
        <authorList>
            <consortium name="Ensembl"/>
        </authorList>
    </citation>
    <scope>IDENTIFICATION</scope>
</reference>
<dbReference type="Ensembl" id="ENSCSRT00000002880.1">
    <property type="protein sequence ID" value="ENSCSRP00000002785.1"/>
    <property type="gene ID" value="ENSCSRG00000002116.1"/>
</dbReference>
<feature type="region of interest" description="Disordered" evidence="1">
    <location>
        <begin position="104"/>
        <end position="126"/>
    </location>
</feature>
<reference evidence="4" key="1">
    <citation type="submission" date="2025-08" db="UniProtKB">
        <authorList>
            <consortium name="Ensembl"/>
        </authorList>
    </citation>
    <scope>IDENTIFICATION</scope>
</reference>